<evidence type="ECO:0000313" key="2">
    <source>
        <dbReference type="EMBL" id="KPN63632.1"/>
    </source>
</evidence>
<accession>A0A0P7I3B1</accession>
<keyword evidence="3" id="KW-1185">Reference proteome</keyword>
<organism evidence="2 3">
    <name type="scientific">Aliiroseovarius crassostreae</name>
    <dbReference type="NCBI Taxonomy" id="154981"/>
    <lineage>
        <taxon>Bacteria</taxon>
        <taxon>Pseudomonadati</taxon>
        <taxon>Pseudomonadota</taxon>
        <taxon>Alphaproteobacteria</taxon>
        <taxon>Rhodobacterales</taxon>
        <taxon>Paracoccaceae</taxon>
        <taxon>Aliiroseovarius</taxon>
    </lineage>
</organism>
<dbReference type="STRING" id="154981.AKJ29_13455"/>
<name>A0A0P7I3B1_9RHOB</name>
<sequence length="297" mass="34203">MQRLEKRIDQRAKKAESEVKDTTVFNALAEQAGKQPRPFRLGRNEIRQLIQNYAADPDFRDPEAQKALVTELGRSARTFAQQAPEATEQLISELELTRLELAIQEFEELMGKNHNENKWQKFFEDDPFLLSFAFGYPLVCVNGQSYVGGRRIDGKGEKIGDFLYKNSVNNNAALVEIKKPQSPVVKRCRDGVFGPHDELSGGVTQVLDQRYHFTRKFPLHQSDNDWHGENEVADYEIDCVLIVGTMPTDKDQRRSFQLYRKNSHGVRIVTFDEVLEMLKNLLVYLREAKPSKRPEKS</sequence>
<proteinExistence type="predicted"/>
<reference evidence="2 3" key="1">
    <citation type="submission" date="2015-09" db="EMBL/GenBank/DDBJ databases">
        <title>Draft genome sequence of Aliiroseovarius crassostreae CV919-312TSm, the causative agent of Roseovarius Oyster Disease (formerly Juvenile Oyster Disease).</title>
        <authorList>
            <person name="Kessner L."/>
            <person name="Spinard E."/>
            <person name="Nelson D."/>
        </authorList>
    </citation>
    <scope>NUCLEOTIDE SEQUENCE [LARGE SCALE GENOMIC DNA]</scope>
    <source>
        <strain evidence="2 3">CV919-312</strain>
    </source>
</reference>
<dbReference type="Pfam" id="PF14082">
    <property type="entry name" value="SduA_C"/>
    <property type="match status" value="1"/>
</dbReference>
<gene>
    <name evidence="2" type="ORF">AKJ29_13455</name>
</gene>
<dbReference type="InterPro" id="IPR025359">
    <property type="entry name" value="SduA_C"/>
</dbReference>
<protein>
    <recommendedName>
        <fullName evidence="1">Shedu protein SduA C-terminal domain-containing protein</fullName>
    </recommendedName>
</protein>
<dbReference type="Proteomes" id="UP000050471">
    <property type="component" value="Unassembled WGS sequence"/>
</dbReference>
<comment type="caution">
    <text evidence="2">The sequence shown here is derived from an EMBL/GenBank/DDBJ whole genome shotgun (WGS) entry which is preliminary data.</text>
</comment>
<dbReference type="AlphaFoldDB" id="A0A0P7I3B1"/>
<evidence type="ECO:0000259" key="1">
    <source>
        <dbReference type="Pfam" id="PF14082"/>
    </source>
</evidence>
<feature type="domain" description="Shedu protein SduA C-terminal" evidence="1">
    <location>
        <begin position="114"/>
        <end position="275"/>
    </location>
</feature>
<evidence type="ECO:0000313" key="3">
    <source>
        <dbReference type="Proteomes" id="UP000050471"/>
    </source>
</evidence>
<dbReference type="EMBL" id="LKBA01000006">
    <property type="protein sequence ID" value="KPN63632.1"/>
    <property type="molecule type" value="Genomic_DNA"/>
</dbReference>